<feature type="region of interest" description="Disordered" evidence="2">
    <location>
        <begin position="307"/>
        <end position="339"/>
    </location>
</feature>
<dbReference type="EMBL" id="NAJL01000018">
    <property type="protein sequence ID" value="TKA28364.1"/>
    <property type="molecule type" value="Genomic_DNA"/>
</dbReference>
<dbReference type="InterPro" id="IPR050164">
    <property type="entry name" value="Peptidase_C19"/>
</dbReference>
<evidence type="ECO:0000256" key="2">
    <source>
        <dbReference type="SAM" id="MobiDB-lite"/>
    </source>
</evidence>
<sequence length="790" mass="86616">MLLSRCSATPSSPSDWNTGAAPPPLPRQLVHPSLPPPILSQGPIFFDNVEETTWAPARYGAYAWKWIASAFTTATLPPLAIYRQREAALIAVAGTGATKRMPEKPLTVATYAAGASLAAITLVYVFGPTFFLDDEAANSSKSSRKKGVVGLVNPANDCFVNSVLQALAGLPELRLYLIKEMHTRKLDGAELYNDLTAALQEQSKESGGVQVPEWKVLGLQQGRVTAGLKEVLDALNERPIYKKTISAQSFLRVVEETFRTRINRSQQDAQEFLQIIAERVADENSAAVKVRKQARLKEQDLGAAKGSEIGLEIPTGSAPEDARPKDSKLSLSGSDPASPCRLEHAVQVNERQLARSTLSQEDRAALENDRTKLQNALREDPEKPPKDVKLPDSSVAPKRRITRHTRISAFPRVLAVHLSRSVWDPYSSSSKNMAKVAFPETLPLGGLLDRQTYKLRSVVTHKGGHNSGHYETFRRQFLNPPISTPATMGFGGSNVCVELIIRGHDIIGISRSPEKLGKHSRYTPLRLDLLSVSVAELMHIFEKFDVLVDAFIPPAGPGMYKDFVETSRKILVAAKAAKLSYFIKLGGSGSLELGDSAKPYATCADSREFWLAYRRAVADSEAATYHMEERLGVGSPMATAMRRYREARLALEESRAREEDFRAFEEAETPVISGPNPIPDLPLATRATFQMFDGNAVFRWSFVSPPGMYRPGPRTGAYAVHRDLAPVKPESSKRAGSENVYEGRLLGISAADSGVAIANEVEKQEKVGWHCWSATADLPEDEAVSSYARL</sequence>
<dbReference type="GO" id="GO:0005829">
    <property type="term" value="C:cytosol"/>
    <property type="evidence" value="ECO:0007669"/>
    <property type="project" value="TreeGrafter"/>
</dbReference>
<dbReference type="GO" id="GO:0004843">
    <property type="term" value="F:cysteine-type deubiquitinase activity"/>
    <property type="evidence" value="ECO:0007669"/>
    <property type="project" value="UniProtKB-UniRule"/>
</dbReference>
<dbReference type="GO" id="GO:0005634">
    <property type="term" value="C:nucleus"/>
    <property type="evidence" value="ECO:0007669"/>
    <property type="project" value="TreeGrafter"/>
</dbReference>
<dbReference type="PROSITE" id="PS50235">
    <property type="entry name" value="USP_3"/>
    <property type="match status" value="1"/>
</dbReference>
<dbReference type="Proteomes" id="UP000308549">
    <property type="component" value="Unassembled WGS sequence"/>
</dbReference>
<dbReference type="Pfam" id="PF00443">
    <property type="entry name" value="UCH"/>
    <property type="match status" value="1"/>
</dbReference>
<dbReference type="InterPro" id="IPR028889">
    <property type="entry name" value="USP"/>
</dbReference>
<dbReference type="SUPFAM" id="SSF51735">
    <property type="entry name" value="NAD(P)-binding Rossmann-fold domains"/>
    <property type="match status" value="1"/>
</dbReference>
<dbReference type="PANTHER" id="PTHR24006:SF904">
    <property type="entry name" value="UBIQUITIN CARBOXYL-TERMINAL HYDROLASE 16"/>
    <property type="match status" value="1"/>
</dbReference>
<reference evidence="4 5" key="1">
    <citation type="submission" date="2017-03" db="EMBL/GenBank/DDBJ databases">
        <title>Genomes of endolithic fungi from Antarctica.</title>
        <authorList>
            <person name="Coleine C."/>
            <person name="Masonjones S."/>
            <person name="Stajich J.E."/>
        </authorList>
    </citation>
    <scope>NUCLEOTIDE SEQUENCE [LARGE SCALE GENOMIC DNA]</scope>
    <source>
        <strain evidence="4 5">CCFEE 6315</strain>
    </source>
</reference>
<comment type="similarity">
    <text evidence="1">Belongs to the peptidase C19 family.</text>
</comment>
<dbReference type="PROSITE" id="PS00973">
    <property type="entry name" value="USP_2"/>
    <property type="match status" value="1"/>
</dbReference>
<keyword evidence="5" id="KW-1185">Reference proteome</keyword>
<gene>
    <name evidence="4" type="ORF">B0A50_03831</name>
</gene>
<name>A0A4U0U0Z7_9PEZI</name>
<dbReference type="EC" id="3.4.19.12" evidence="1"/>
<dbReference type="InterPro" id="IPR018200">
    <property type="entry name" value="USP_CS"/>
</dbReference>
<dbReference type="PROSITE" id="PS00972">
    <property type="entry name" value="USP_1"/>
    <property type="match status" value="1"/>
</dbReference>
<proteinExistence type="inferred from homology"/>
<evidence type="ECO:0000313" key="4">
    <source>
        <dbReference type="EMBL" id="TKA28364.1"/>
    </source>
</evidence>
<feature type="region of interest" description="Disordered" evidence="2">
    <location>
        <begin position="1"/>
        <end position="27"/>
    </location>
</feature>
<keyword evidence="1" id="KW-0645">Protease</keyword>
<comment type="caution">
    <text evidence="4">The sequence shown here is derived from an EMBL/GenBank/DDBJ whole genome shotgun (WGS) entry which is preliminary data.</text>
</comment>
<dbReference type="Gene3D" id="3.90.70.10">
    <property type="entry name" value="Cysteine proteinases"/>
    <property type="match status" value="1"/>
</dbReference>
<dbReference type="AlphaFoldDB" id="A0A4U0U0Z7"/>
<dbReference type="Gene3D" id="3.40.50.720">
    <property type="entry name" value="NAD(P)-binding Rossmann-like Domain"/>
    <property type="match status" value="2"/>
</dbReference>
<comment type="catalytic activity">
    <reaction evidence="1">
        <text>Thiol-dependent hydrolysis of ester, thioester, amide, peptide and isopeptide bonds formed by the C-terminal Gly of ubiquitin (a 76-residue protein attached to proteins as an intracellular targeting signal).</text>
        <dbReference type="EC" id="3.4.19.12"/>
    </reaction>
</comment>
<evidence type="ECO:0000256" key="1">
    <source>
        <dbReference type="RuleBase" id="RU366025"/>
    </source>
</evidence>
<protein>
    <recommendedName>
        <fullName evidence="1">Ubiquitin carboxyl-terminal hydrolase</fullName>
        <ecNumber evidence="1">3.4.19.12</ecNumber>
    </recommendedName>
</protein>
<accession>A0A4U0U0Z7</accession>
<feature type="compositionally biased region" description="Polar residues" evidence="2">
    <location>
        <begin position="1"/>
        <end position="17"/>
    </location>
</feature>
<keyword evidence="1" id="KW-0833">Ubl conjugation pathway</keyword>
<dbReference type="GO" id="GO:0006508">
    <property type="term" value="P:proteolysis"/>
    <property type="evidence" value="ECO:0007669"/>
    <property type="project" value="UniProtKB-KW"/>
</dbReference>
<evidence type="ECO:0000313" key="5">
    <source>
        <dbReference type="Proteomes" id="UP000308549"/>
    </source>
</evidence>
<dbReference type="InterPro" id="IPR001394">
    <property type="entry name" value="Peptidase_C19_UCH"/>
</dbReference>
<dbReference type="InterPro" id="IPR036291">
    <property type="entry name" value="NAD(P)-bd_dom_sf"/>
</dbReference>
<dbReference type="InterPro" id="IPR038765">
    <property type="entry name" value="Papain-like_cys_pep_sf"/>
</dbReference>
<dbReference type="GO" id="GO:0016579">
    <property type="term" value="P:protein deubiquitination"/>
    <property type="evidence" value="ECO:0007669"/>
    <property type="project" value="InterPro"/>
</dbReference>
<dbReference type="SUPFAM" id="SSF54001">
    <property type="entry name" value="Cysteine proteinases"/>
    <property type="match status" value="1"/>
</dbReference>
<dbReference type="PANTHER" id="PTHR24006">
    <property type="entry name" value="UBIQUITIN CARBOXYL-TERMINAL HYDROLASE"/>
    <property type="match status" value="1"/>
</dbReference>
<feature type="domain" description="USP" evidence="3">
    <location>
        <begin position="149"/>
        <end position="544"/>
    </location>
</feature>
<organism evidence="4 5">
    <name type="scientific">Salinomyces thailandicus</name>
    <dbReference type="NCBI Taxonomy" id="706561"/>
    <lineage>
        <taxon>Eukaryota</taxon>
        <taxon>Fungi</taxon>
        <taxon>Dikarya</taxon>
        <taxon>Ascomycota</taxon>
        <taxon>Pezizomycotina</taxon>
        <taxon>Dothideomycetes</taxon>
        <taxon>Dothideomycetidae</taxon>
        <taxon>Mycosphaerellales</taxon>
        <taxon>Teratosphaeriaceae</taxon>
        <taxon>Salinomyces</taxon>
    </lineage>
</organism>
<keyword evidence="1" id="KW-0788">Thiol protease</keyword>
<dbReference type="OrthoDB" id="2248014at2759"/>
<evidence type="ECO:0000259" key="3">
    <source>
        <dbReference type="PROSITE" id="PS50235"/>
    </source>
</evidence>
<keyword evidence="1" id="KW-0378">Hydrolase</keyword>